<organism evidence="2 3">
    <name type="scientific">Christiangramia antarctica</name>
    <dbReference type="NCBI Taxonomy" id="2058158"/>
    <lineage>
        <taxon>Bacteria</taxon>
        <taxon>Pseudomonadati</taxon>
        <taxon>Bacteroidota</taxon>
        <taxon>Flavobacteriia</taxon>
        <taxon>Flavobacteriales</taxon>
        <taxon>Flavobacteriaceae</taxon>
        <taxon>Christiangramia</taxon>
    </lineage>
</organism>
<dbReference type="EMBL" id="JBHUOJ010000039">
    <property type="protein sequence ID" value="MFD2835320.1"/>
    <property type="molecule type" value="Genomic_DNA"/>
</dbReference>
<keyword evidence="3" id="KW-1185">Reference proteome</keyword>
<dbReference type="Pfam" id="PF20785">
    <property type="entry name" value="MACPF_D3"/>
    <property type="match status" value="1"/>
</dbReference>
<reference evidence="3" key="1">
    <citation type="journal article" date="2019" name="Int. J. Syst. Evol. Microbiol.">
        <title>The Global Catalogue of Microorganisms (GCM) 10K type strain sequencing project: providing services to taxonomists for standard genome sequencing and annotation.</title>
        <authorList>
            <consortium name="The Broad Institute Genomics Platform"/>
            <consortium name="The Broad Institute Genome Sequencing Center for Infectious Disease"/>
            <person name="Wu L."/>
            <person name="Ma J."/>
        </authorList>
    </citation>
    <scope>NUCLEOTIDE SEQUENCE [LARGE SCALE GENOMIC DNA]</scope>
    <source>
        <strain evidence="3">KCTC 52925</strain>
    </source>
</reference>
<feature type="domain" description="MACPF" evidence="1">
    <location>
        <begin position="36"/>
        <end position="388"/>
    </location>
</feature>
<dbReference type="Pfam" id="PF01823">
    <property type="entry name" value="MACPF"/>
    <property type="match status" value="1"/>
</dbReference>
<dbReference type="InterPro" id="IPR048467">
    <property type="entry name" value="MACPF_D3"/>
</dbReference>
<evidence type="ECO:0000313" key="3">
    <source>
        <dbReference type="Proteomes" id="UP001597438"/>
    </source>
</evidence>
<sequence length="539" mass="61295">MRKLFSIFLICITLYSCNKDEIRTKESETLINDTIVLRKRSSNNKIILSTKSKFLGNENNIKSEFTSDLLDVRYYLGRSYNISLGDIGTPDGIKFPVIEIEDLISDYPDYYLSKQIRNSVAKSYSFSSFNRYEEKTRHTDKISAGFEIDLGLFELGAKHKYESAFTSQVTNESKRVFGEVNVFIRDASYELLTSSNTLDKIKENYLNEVFLDEIYNTSNKEFVSNYGTFVITDFTSGGKAEALFTGVYNASSSVETIESSMDSSISASYSFEEIGASAEFGIGNENGSSIALSNNITEFNTSIRSFGGDYGSSSFTIPKNIDDVNVDLSQWASSLNDRSKTVLSDINDGGLIPISKFLIEDNFSHNLNNYLQGNFPLMDLQTPRLEARWVRHTNVSGPAVLVLKTRFGDLIRLSNYSQVFSYGDRDGMFAYATNEADLKYQFFDLNLVYIHFVSNDHNPWFNLSDRYKTSIADVDLSQMSKNYDNTNNMLYIFSEERKFAFSVHDDYILNTYGMTEWVENMNVKSISFNELKDYNVVAL</sequence>
<proteinExistence type="predicted"/>
<name>A0ABW5X9T4_9FLAO</name>
<evidence type="ECO:0000313" key="2">
    <source>
        <dbReference type="EMBL" id="MFD2835320.1"/>
    </source>
</evidence>
<dbReference type="PROSITE" id="PS51412">
    <property type="entry name" value="MACPF_2"/>
    <property type="match status" value="1"/>
</dbReference>
<dbReference type="PROSITE" id="PS51257">
    <property type="entry name" value="PROKAR_LIPOPROTEIN"/>
    <property type="match status" value="1"/>
</dbReference>
<dbReference type="Proteomes" id="UP001597438">
    <property type="component" value="Unassembled WGS sequence"/>
</dbReference>
<accession>A0ABW5X9T4</accession>
<comment type="caution">
    <text evidence="2">The sequence shown here is derived from an EMBL/GenBank/DDBJ whole genome shotgun (WGS) entry which is preliminary data.</text>
</comment>
<dbReference type="InterPro" id="IPR020864">
    <property type="entry name" value="MACPF"/>
</dbReference>
<dbReference type="RefSeq" id="WP_251741189.1">
    <property type="nucleotide sequence ID" value="NZ_JBHUOJ010000039.1"/>
</dbReference>
<evidence type="ECO:0000259" key="1">
    <source>
        <dbReference type="PROSITE" id="PS51412"/>
    </source>
</evidence>
<protein>
    <submittedName>
        <fullName evidence="2">MAC/perforin domain-containing protein</fullName>
    </submittedName>
</protein>
<dbReference type="Gene3D" id="3.30.160.840">
    <property type="match status" value="1"/>
</dbReference>
<gene>
    <name evidence="2" type="ORF">ACFSYS_18660</name>
</gene>